<dbReference type="EMBL" id="MWQN01000001">
    <property type="protein sequence ID" value="OPC82508.1"/>
    <property type="molecule type" value="Genomic_DNA"/>
</dbReference>
<keyword evidence="4" id="KW-1185">Reference proteome</keyword>
<dbReference type="AlphaFoldDB" id="A0A1T3P071"/>
<dbReference type="InterPro" id="IPR001647">
    <property type="entry name" value="HTH_TetR"/>
</dbReference>
<dbReference type="OrthoDB" id="2356263at2"/>
<dbReference type="PANTHER" id="PTHR30055:SF235">
    <property type="entry name" value="TRANSCRIPTIONAL REGULATORY PROTEIN"/>
    <property type="match status" value="1"/>
</dbReference>
<sequence length="229" mass="25039">MTGTHGASASDRGAGARLLMIEAAERLFAERGINGVSLREIGAQAGQRNTAAARYHFGSKEALVDAVFRHRMEPVNARRLAMLDELDAAGRGYDARGLVEAFLYPLADTLGEVGKPSWYLRFCVHAAFLEGTAVRDLAREEWTRGIHTVRERMLGLLAELPAHLRDDRWLLMSSYLTHALADREMALHHPGRHTPTARELFLAGLTDTAVALYLAPVSARTAAALDPSA</sequence>
<dbReference type="InterPro" id="IPR050109">
    <property type="entry name" value="HTH-type_TetR-like_transc_reg"/>
</dbReference>
<dbReference type="GO" id="GO:0003700">
    <property type="term" value="F:DNA-binding transcription factor activity"/>
    <property type="evidence" value="ECO:0007669"/>
    <property type="project" value="TreeGrafter"/>
</dbReference>
<organism evidence="3 4">
    <name type="scientific">Embleya scabrispora</name>
    <dbReference type="NCBI Taxonomy" id="159449"/>
    <lineage>
        <taxon>Bacteria</taxon>
        <taxon>Bacillati</taxon>
        <taxon>Actinomycetota</taxon>
        <taxon>Actinomycetes</taxon>
        <taxon>Kitasatosporales</taxon>
        <taxon>Streptomycetaceae</taxon>
        <taxon>Embleya</taxon>
    </lineage>
</organism>
<dbReference type="Proteomes" id="UP000190037">
    <property type="component" value="Unassembled WGS sequence"/>
</dbReference>
<dbReference type="Pfam" id="PF00440">
    <property type="entry name" value="TetR_N"/>
    <property type="match status" value="1"/>
</dbReference>
<evidence type="ECO:0000259" key="2">
    <source>
        <dbReference type="Pfam" id="PF00440"/>
    </source>
</evidence>
<feature type="domain" description="HTH tetR-type" evidence="2">
    <location>
        <begin position="21"/>
        <end position="67"/>
    </location>
</feature>
<comment type="caution">
    <text evidence="3">The sequence shown here is derived from an EMBL/GenBank/DDBJ whole genome shotgun (WGS) entry which is preliminary data.</text>
</comment>
<evidence type="ECO:0000256" key="1">
    <source>
        <dbReference type="ARBA" id="ARBA00023125"/>
    </source>
</evidence>
<reference evidence="3 4" key="1">
    <citation type="submission" date="2017-03" db="EMBL/GenBank/DDBJ databases">
        <title>Draft genome sequence of Streptomyces scabrisporus NF3, endophyte isolated from Amphipterygium adstringens.</title>
        <authorList>
            <person name="Vazquez M."/>
            <person name="Ceapa C.D."/>
            <person name="Rodriguez Luna D."/>
            <person name="Sanchez Esquivel S."/>
        </authorList>
    </citation>
    <scope>NUCLEOTIDE SEQUENCE [LARGE SCALE GENOMIC DNA]</scope>
    <source>
        <strain evidence="3 4">NF3</strain>
    </source>
</reference>
<name>A0A1T3P071_9ACTN</name>
<dbReference type="STRING" id="159449.B4N89_17575"/>
<protein>
    <recommendedName>
        <fullName evidence="2">HTH tetR-type domain-containing protein</fullName>
    </recommendedName>
</protein>
<evidence type="ECO:0000313" key="3">
    <source>
        <dbReference type="EMBL" id="OPC82508.1"/>
    </source>
</evidence>
<evidence type="ECO:0000313" key="4">
    <source>
        <dbReference type="Proteomes" id="UP000190037"/>
    </source>
</evidence>
<gene>
    <name evidence="3" type="ORF">B4N89_17575</name>
</gene>
<proteinExistence type="predicted"/>
<dbReference type="GO" id="GO:0000976">
    <property type="term" value="F:transcription cis-regulatory region binding"/>
    <property type="evidence" value="ECO:0007669"/>
    <property type="project" value="TreeGrafter"/>
</dbReference>
<dbReference type="Gene3D" id="1.10.357.10">
    <property type="entry name" value="Tetracycline Repressor, domain 2"/>
    <property type="match status" value="1"/>
</dbReference>
<dbReference type="RefSeq" id="WP_078976773.1">
    <property type="nucleotide sequence ID" value="NZ_MWQN01000001.1"/>
</dbReference>
<keyword evidence="1" id="KW-0238">DNA-binding</keyword>
<accession>A0A1T3P071</accession>
<dbReference type="PANTHER" id="PTHR30055">
    <property type="entry name" value="HTH-TYPE TRANSCRIPTIONAL REGULATOR RUTR"/>
    <property type="match status" value="1"/>
</dbReference>
<dbReference type="SUPFAM" id="SSF46689">
    <property type="entry name" value="Homeodomain-like"/>
    <property type="match status" value="1"/>
</dbReference>
<dbReference type="InterPro" id="IPR009057">
    <property type="entry name" value="Homeodomain-like_sf"/>
</dbReference>